<accession>A0A7J9I234</accession>
<dbReference type="Pfam" id="PF14372">
    <property type="entry name" value="hAT-like_RNase-H"/>
    <property type="match status" value="1"/>
</dbReference>
<evidence type="ECO:0000313" key="2">
    <source>
        <dbReference type="EMBL" id="MBA0816172.1"/>
    </source>
</evidence>
<dbReference type="OrthoDB" id="998652at2759"/>
<name>A0A7J9I234_9ROSI</name>
<dbReference type="EMBL" id="JABFAD010000013">
    <property type="protein sequence ID" value="MBA0816172.1"/>
    <property type="molecule type" value="Genomic_DNA"/>
</dbReference>
<dbReference type="PANTHER" id="PTHR23272">
    <property type="entry name" value="BED FINGER-RELATED"/>
    <property type="match status" value="1"/>
</dbReference>
<protein>
    <recommendedName>
        <fullName evidence="1">hAT-like transposase RNase-H fold domain-containing protein</fullName>
    </recommendedName>
</protein>
<evidence type="ECO:0000313" key="3">
    <source>
        <dbReference type="Proteomes" id="UP000593560"/>
    </source>
</evidence>
<proteinExistence type="predicted"/>
<dbReference type="Proteomes" id="UP000593560">
    <property type="component" value="Unassembled WGS sequence"/>
</dbReference>
<sequence length="126" mass="14746">MIKQMQKKFNKYLAKCSLVLSCAAILDPRYKLNYVQYCFNTLYGIHASDFWETILSNHRLLFDEYIKKSKSTYSFLVGSFNIPDNNPVGSSLHQYNVNNVDFGGDYDESDYYKWYLNESSSKSEKP</sequence>
<dbReference type="InterPro" id="IPR025525">
    <property type="entry name" value="hAT-like_transposase_RNase-H"/>
</dbReference>
<comment type="caution">
    <text evidence="2">The sequence shown here is derived from an EMBL/GenBank/DDBJ whole genome shotgun (WGS) entry which is preliminary data.</text>
</comment>
<reference evidence="2 3" key="1">
    <citation type="journal article" date="2019" name="Genome Biol. Evol.">
        <title>Insights into the evolution of the New World diploid cottons (Gossypium, subgenus Houzingenia) based on genome sequencing.</title>
        <authorList>
            <person name="Grover C.E."/>
            <person name="Arick M.A. 2nd"/>
            <person name="Thrash A."/>
            <person name="Conover J.L."/>
            <person name="Sanders W.S."/>
            <person name="Peterson D.G."/>
            <person name="Frelichowski J.E."/>
            <person name="Scheffler J.A."/>
            <person name="Scheffler B.E."/>
            <person name="Wendel J.F."/>
        </authorList>
    </citation>
    <scope>NUCLEOTIDE SEQUENCE [LARGE SCALE GENOMIC DNA]</scope>
    <source>
        <strain evidence="2">0</strain>
        <tissue evidence="2">Leaf</tissue>
    </source>
</reference>
<keyword evidence="3" id="KW-1185">Reference proteome</keyword>
<organism evidence="2 3">
    <name type="scientific">Gossypium harknessii</name>
    <dbReference type="NCBI Taxonomy" id="34285"/>
    <lineage>
        <taxon>Eukaryota</taxon>
        <taxon>Viridiplantae</taxon>
        <taxon>Streptophyta</taxon>
        <taxon>Embryophyta</taxon>
        <taxon>Tracheophyta</taxon>
        <taxon>Spermatophyta</taxon>
        <taxon>Magnoliopsida</taxon>
        <taxon>eudicotyledons</taxon>
        <taxon>Gunneridae</taxon>
        <taxon>Pentapetalae</taxon>
        <taxon>rosids</taxon>
        <taxon>malvids</taxon>
        <taxon>Malvales</taxon>
        <taxon>Malvaceae</taxon>
        <taxon>Malvoideae</taxon>
        <taxon>Gossypium</taxon>
    </lineage>
</organism>
<dbReference type="GO" id="GO:0003677">
    <property type="term" value="F:DNA binding"/>
    <property type="evidence" value="ECO:0007669"/>
    <property type="project" value="InterPro"/>
</dbReference>
<dbReference type="PANTHER" id="PTHR23272:SF189">
    <property type="entry name" value="ZINC FINGER BED DOMAIN-CONTAINING PROTEIN RICESLEEPER 1-LIKE"/>
    <property type="match status" value="1"/>
</dbReference>
<dbReference type="InterPro" id="IPR012337">
    <property type="entry name" value="RNaseH-like_sf"/>
</dbReference>
<gene>
    <name evidence="2" type="ORF">Gohar_000865</name>
</gene>
<feature type="domain" description="hAT-like transposase RNase-H fold" evidence="1">
    <location>
        <begin position="1"/>
        <end position="65"/>
    </location>
</feature>
<dbReference type="SUPFAM" id="SSF53098">
    <property type="entry name" value="Ribonuclease H-like"/>
    <property type="match status" value="1"/>
</dbReference>
<evidence type="ECO:0000259" key="1">
    <source>
        <dbReference type="Pfam" id="PF14372"/>
    </source>
</evidence>
<dbReference type="AlphaFoldDB" id="A0A7J9I234"/>